<feature type="transmembrane region" description="Helical" evidence="2">
    <location>
        <begin position="1177"/>
        <end position="1195"/>
    </location>
</feature>
<feature type="compositionally biased region" description="Basic and acidic residues" evidence="1">
    <location>
        <begin position="93"/>
        <end position="102"/>
    </location>
</feature>
<dbReference type="NCBIfam" id="TIGR03662">
    <property type="entry name" value="Chlor_Arch_YYY"/>
    <property type="match status" value="2"/>
</dbReference>
<feature type="transmembrane region" description="Helical" evidence="2">
    <location>
        <begin position="1228"/>
        <end position="1249"/>
    </location>
</feature>
<dbReference type="RefSeq" id="WP_345721855.1">
    <property type="nucleotide sequence ID" value="NZ_BAABRU010000006.1"/>
</dbReference>
<dbReference type="InterPro" id="IPR018746">
    <property type="entry name" value="DUF2298"/>
</dbReference>
<protein>
    <recommendedName>
        <fullName evidence="5">Glycosyltransferase RgtA/B/C/D-like domain-containing protein</fullName>
    </recommendedName>
</protein>
<feature type="transmembrane region" description="Helical" evidence="2">
    <location>
        <begin position="1070"/>
        <end position="1088"/>
    </location>
</feature>
<feature type="transmembrane region" description="Helical" evidence="2">
    <location>
        <begin position="1763"/>
        <end position="1786"/>
    </location>
</feature>
<feature type="transmembrane region" description="Helical" evidence="2">
    <location>
        <begin position="1261"/>
        <end position="1283"/>
    </location>
</feature>
<feature type="transmembrane region" description="Helical" evidence="2">
    <location>
        <begin position="156"/>
        <end position="176"/>
    </location>
</feature>
<dbReference type="PANTHER" id="PTHR10790">
    <property type="entry name" value="TPR-DOMAIN CONTAINING PROTEIN"/>
    <property type="match status" value="1"/>
</dbReference>
<feature type="transmembrane region" description="Helical" evidence="2">
    <location>
        <begin position="796"/>
        <end position="813"/>
    </location>
</feature>
<feature type="transmembrane region" description="Helical" evidence="2">
    <location>
        <begin position="1100"/>
        <end position="1121"/>
    </location>
</feature>
<organism evidence="3 4">
    <name type="scientific">Herpetosiphon gulosus</name>
    <dbReference type="NCBI Taxonomy" id="1973496"/>
    <lineage>
        <taxon>Bacteria</taxon>
        <taxon>Bacillati</taxon>
        <taxon>Chloroflexota</taxon>
        <taxon>Chloroflexia</taxon>
        <taxon>Herpetosiphonales</taxon>
        <taxon>Herpetosiphonaceae</taxon>
        <taxon>Herpetosiphon</taxon>
    </lineage>
</organism>
<feature type="transmembrane region" description="Helical" evidence="2">
    <location>
        <begin position="1904"/>
        <end position="1922"/>
    </location>
</feature>
<feature type="transmembrane region" description="Helical" evidence="2">
    <location>
        <begin position="1793"/>
        <end position="1814"/>
    </location>
</feature>
<feature type="transmembrane region" description="Helical" evidence="2">
    <location>
        <begin position="1984"/>
        <end position="2002"/>
    </location>
</feature>
<feature type="transmembrane region" description="Helical" evidence="2">
    <location>
        <begin position="1019"/>
        <end position="1040"/>
    </location>
</feature>
<feature type="transmembrane region" description="Helical" evidence="2">
    <location>
        <begin position="2136"/>
        <end position="2158"/>
    </location>
</feature>
<dbReference type="SMART" id="SM00028">
    <property type="entry name" value="TPR"/>
    <property type="match status" value="3"/>
</dbReference>
<reference evidence="3 4" key="1">
    <citation type="submission" date="2024-02" db="EMBL/GenBank/DDBJ databases">
        <title>Herpetosiphon gulosus NBRC 112829.</title>
        <authorList>
            <person name="Ichikawa N."/>
            <person name="Katano-Makiyama Y."/>
            <person name="Hidaka K."/>
        </authorList>
    </citation>
    <scope>NUCLEOTIDE SEQUENCE [LARGE SCALE GENOMIC DNA]</scope>
    <source>
        <strain evidence="3 4">NBRC 112829</strain>
    </source>
</reference>
<feature type="transmembrane region" description="Helical" evidence="2">
    <location>
        <begin position="1584"/>
        <end position="1603"/>
    </location>
</feature>
<dbReference type="Proteomes" id="UP001428290">
    <property type="component" value="Unassembled WGS sequence"/>
</dbReference>
<feature type="transmembrane region" description="Helical" evidence="2">
    <location>
        <begin position="232"/>
        <end position="250"/>
    </location>
</feature>
<feature type="transmembrane region" description="Helical" evidence="2">
    <location>
        <begin position="2022"/>
        <end position="2042"/>
    </location>
</feature>
<feature type="transmembrane region" description="Helical" evidence="2">
    <location>
        <begin position="292"/>
        <end position="313"/>
    </location>
</feature>
<comment type="caution">
    <text evidence="3">The sequence shown here is derived from an EMBL/GenBank/DDBJ whole genome shotgun (WGS) entry which is preliminary data.</text>
</comment>
<feature type="transmembrane region" description="Helical" evidence="2">
    <location>
        <begin position="2185"/>
        <end position="2206"/>
    </location>
</feature>
<feature type="transmembrane region" description="Helical" evidence="2">
    <location>
        <begin position="1934"/>
        <end position="1950"/>
    </location>
</feature>
<dbReference type="Gene3D" id="1.25.40.10">
    <property type="entry name" value="Tetratricopeptide repeat domain"/>
    <property type="match status" value="1"/>
</dbReference>
<dbReference type="PANTHER" id="PTHR10790:SF51">
    <property type="entry name" value="TETRATRICOPEPTIDE REPEAT PROTEIN"/>
    <property type="match status" value="1"/>
</dbReference>
<feature type="transmembrane region" description="Helical" evidence="2">
    <location>
        <begin position="698"/>
        <end position="717"/>
    </location>
</feature>
<evidence type="ECO:0000313" key="4">
    <source>
        <dbReference type="Proteomes" id="UP001428290"/>
    </source>
</evidence>
<accession>A0ABP9WYG4</accession>
<feature type="transmembrane region" description="Helical" evidence="2">
    <location>
        <begin position="729"/>
        <end position="751"/>
    </location>
</feature>
<gene>
    <name evidence="3" type="ORF">Hgul01_02043</name>
</gene>
<feature type="transmembrane region" description="Helical" evidence="2">
    <location>
        <begin position="2063"/>
        <end position="2080"/>
    </location>
</feature>
<dbReference type="SUPFAM" id="SSF48452">
    <property type="entry name" value="TPR-like"/>
    <property type="match status" value="1"/>
</dbReference>
<keyword evidence="2" id="KW-1133">Transmembrane helix</keyword>
<feature type="transmembrane region" description="Helical" evidence="2">
    <location>
        <begin position="2218"/>
        <end position="2236"/>
    </location>
</feature>
<feature type="transmembrane region" description="Helical" evidence="2">
    <location>
        <begin position="430"/>
        <end position="449"/>
    </location>
</feature>
<feature type="transmembrane region" description="Helical" evidence="2">
    <location>
        <begin position="757"/>
        <end position="775"/>
    </location>
</feature>
<feature type="transmembrane region" description="Helical" evidence="2">
    <location>
        <begin position="1295"/>
        <end position="1314"/>
    </location>
</feature>
<dbReference type="InterPro" id="IPR011990">
    <property type="entry name" value="TPR-like_helical_dom_sf"/>
</dbReference>
<feature type="transmembrane region" description="Helical" evidence="2">
    <location>
        <begin position="876"/>
        <end position="901"/>
    </location>
</feature>
<feature type="transmembrane region" description="Helical" evidence="2">
    <location>
        <begin position="2100"/>
        <end position="2124"/>
    </location>
</feature>
<feature type="transmembrane region" description="Helical" evidence="2">
    <location>
        <begin position="1326"/>
        <end position="1346"/>
    </location>
</feature>
<evidence type="ECO:0000256" key="2">
    <source>
        <dbReference type="SAM" id="Phobius"/>
    </source>
</evidence>
<feature type="transmembrane region" description="Helical" evidence="2">
    <location>
        <begin position="913"/>
        <end position="933"/>
    </location>
</feature>
<feature type="transmembrane region" description="Helical" evidence="2">
    <location>
        <begin position="1047"/>
        <end position="1064"/>
    </location>
</feature>
<proteinExistence type="predicted"/>
<evidence type="ECO:0000313" key="3">
    <source>
        <dbReference type="EMBL" id="GAA5528245.1"/>
    </source>
</evidence>
<dbReference type="Pfam" id="PF10060">
    <property type="entry name" value="DUF2298"/>
    <property type="match status" value="2"/>
</dbReference>
<keyword evidence="2" id="KW-0472">Membrane</keyword>
<evidence type="ECO:0000256" key="1">
    <source>
        <dbReference type="SAM" id="MobiDB-lite"/>
    </source>
</evidence>
<feature type="transmembrane region" description="Helical" evidence="2">
    <location>
        <begin position="461"/>
        <end position="483"/>
    </location>
</feature>
<dbReference type="InterPro" id="IPR019734">
    <property type="entry name" value="TPR_rpt"/>
</dbReference>
<feature type="transmembrane region" description="Helical" evidence="2">
    <location>
        <begin position="399"/>
        <end position="418"/>
    </location>
</feature>
<feature type="transmembrane region" description="Helical" evidence="2">
    <location>
        <begin position="1643"/>
        <end position="1665"/>
    </location>
</feature>
<keyword evidence="4" id="KW-1185">Reference proteome</keyword>
<feature type="transmembrane region" description="Helical" evidence="2">
    <location>
        <begin position="1956"/>
        <end position="1972"/>
    </location>
</feature>
<feature type="transmembrane region" description="Helical" evidence="2">
    <location>
        <begin position="1677"/>
        <end position="1696"/>
    </location>
</feature>
<feature type="transmembrane region" description="Helical" evidence="2">
    <location>
        <begin position="366"/>
        <end position="387"/>
    </location>
</feature>
<sequence>MPRFAALRALGRRFPDLISLLCLLGILWMAWGVRSIHRADWDGYAPLIHPDEYYLKDAITPNLRVPDSFWSYLNTECEIVLNDQGVAQLKNARNPEEPDVSKQRPTATSGCNSLNPRTVDRGYVYGSLPVATVRYLTEKFYPEIEPDQLTSRTIAVVGRSVSSIADLISIVILFLLGRTLNSRRIGLLAGFCFAWSPALIQHAHFFVVDGQAAMYGLLTLYASTRLAQSRRVLSALLNTIFAGAALALAVSCKITLAPLGGIIAIAAMVAYWHNPAYLRGNHSPAAIFHRLLWSGIHALPFAGLALLMMLFTLRFSMPDAFNGFWFDERFIEAIGRASATSSGDVDAPSSHQWAGRSNYTYELTNMIRWGMGVPLGVAAWLGWLAFGIGLARSSSRQRLLGLLPIWLWTGIYFFWQGGLMIKPMRYLLPIYGPLILFAAWGLISLVDWARREGTPLLFRKVPLHGLAVGLTSIVAIVTLLWGWGFSRIYDRPHTRTQASAWAHANIPPGSTHTSDSWDIGIPGMENWIWTDIQLPIVNENDAGSIEQILQVANQANYLAFTSNRAYDSLDQLPMRFPATLNFFKGIFDGTLGYEKVADFSSYPSFLGIRIADDHATEDWSVYDHPRVTIWKRTERWNIDAARQQILADVNVDEIYKLRPKVATPMPTMLQQTVAEWREQLTSGSWAWVFEGVANSAPLIFWVLALELLGLAAFGLLWRLKLPLPDRGLGMARLVGLFALALIAWLPAAWHWWSFNRFWIAGVYLVLVALGSLSLLRSRQELRVWWQTRRAAILTSQAIYLAGFAILLTIRYLNPDLWHPGMGGEKPMNLAYLTATLKSVQFPPYDPWFAGGYMNYYYWGYVLMGTPMKLLAIRPEVGFNLALISLFAMTAQLSGSFGYNLLSTLGRVAKKIERRACFTAVGAAVALMLLGNLVQPVFYFNSARVLGNSELSWSNPEQSSQGIWLEGGSPVADAAAGFAKRLDGESFNLRPEWPYWNATRVIPPSTISEFPFFSFLYGDLHAHIIGLSLLVLLLLSLVGLYKAPTISGRALAGWSVALGILVGALKATNVWDYPLSLALAAVALLVVGWQQSRTVAWPKRWLWFVLPPIALFVVMTVVWSPFNRYLATGDYGKPQLLTNDQRMSIREWTVLYGLWFWILIPWMLLLARRVWSYRQIRARLIAGGIWLGGAVIWFISRRGFRRAMADGIELGNPPTLFNNLIMEPINQQAASIFILLPLAIFSIALLWSALAGRTRRREVVPLALTSAGILLLLLTETIVLPGAGRMNVVFKFGYEAWALLALAAASVLPLTLSAFRSVLRSALAAPLRISWATVTSLLVLGALVYPITATQAKVADRYVAAAPRGLDGMAWMEGATWVENREIAIKDDAAAIRWMRANIEGTPTVLEASTSAYRWNSRIATWTGLPTLIGWDGHQNQQRAPAEAAGIIANRKNIIQQIYTAFDANTAQNYLDRYGVSVIYLGGLERAVYGDLLPVFEQLKASGRWRIGYDSGTTQIYLRTDAKVAAPTALPPVELPGIPPDNPVAAISLAEKPLPQATVDNNVETPGVDGFADWAWINQHQAAAVLLWLLFFEVVGLLAFPIVAQALRSSLAAAWSASKIAGILLLGWLIWLPTSLGFWQWTRLSVIVGLAMLAALALAAWYFGAAQRIRQAWRQQRRAIIISELLFISLFALWTLVRAANPDLWHPYWGGEKPFEFGFLNAVLRSPNMPPLDPFYSQGTINYYYYGLYLMALPMKLFGLNSAIGFNLAVATVGALIGLGAWAVGLVVTRRLKVAAMALVAVALLGNLAGVLPIGTSTGIGGVVRAWQACELGGEGRETACAPLDGDSNLAAMISDGLANGTSENFTRRLAGGVPWFWGPSRVTVSDGLNTINEFPLWSVIFADLHPHLIALPITLLVVALAWEVSRRRRLRRQLPAFGLAALAVGSLAAANAWDVPTYGLVLIIGLMARGWQAPQRRWWTTLGYSLLGVATVALGLLLYAPFLGSYKAPVGGVWPIRVGTALVPWLAIYGLFLLVITTWLLLPLKRAEPTPFWNWVKATRGRWLIGYGLAAAAVIVYYLTRSDAAKSAITEPSVLPDLATIYKPIFSAGIPVRWLIGLLLAGLIRRFINRVASPSARWAIVLGLVGGLVALGVELIFIRDHLAPGSWDGGPGDSERMNTVFKFGYQVWVLWALSAALLLPHIASALRNSRVAKYSWQTAVSAGVVLALFFPIFGTLSRVGMRFDKPLQGLTLDGLAYMQTAEYSVNNGVVNLADDLTAIRWITENITGTEILLQSEQEFYRAFGVRITANTGLPTVISALHAGEQRPGPLVDQRIRDVMEMYSSLDVLRTQWLLNKYGVDYVYVGQIERLRDPMGVDKFVTMAGLQQVYQHNSVTIYKTTPQLRELAMQWRDGVVPAPVVANTPVDQAGNQVEAAVALYESDPNNAGYAFEAGKQLWQSGQADRAAAILGRAADVHPNDIGLHHLLGDVLLSLKRYDQVVLAYEQAYNAGPTPQNQTKLGQGYFAWAELDRTKLDAAAAQFSAAIIADSQFADPHYHLAEVYRLQGNNAEARREYETYLSIAPPEGLWVGSAQERLKNLP</sequence>
<feature type="transmembrane region" description="Helical" evidence="2">
    <location>
        <begin position="1147"/>
        <end position="1165"/>
    </location>
</feature>
<keyword evidence="2" id="KW-0812">Transmembrane</keyword>
<dbReference type="EMBL" id="BAABRU010000006">
    <property type="protein sequence ID" value="GAA5528245.1"/>
    <property type="molecule type" value="Genomic_DNA"/>
</dbReference>
<evidence type="ECO:0008006" key="5">
    <source>
        <dbReference type="Google" id="ProtNLM"/>
    </source>
</evidence>
<name>A0ABP9WYG4_9CHLR</name>
<feature type="transmembrane region" description="Helical" evidence="2">
    <location>
        <begin position="256"/>
        <end position="272"/>
    </location>
</feature>
<feature type="transmembrane region" description="Helical" evidence="2">
    <location>
        <begin position="1610"/>
        <end position="1631"/>
    </location>
</feature>
<feature type="region of interest" description="Disordered" evidence="1">
    <location>
        <begin position="91"/>
        <end position="111"/>
    </location>
</feature>